<dbReference type="Proteomes" id="UP000591735">
    <property type="component" value="Unassembled WGS sequence"/>
</dbReference>
<comment type="pathway">
    <text evidence="2 8">Cofactor biosynthesis; biotin biosynthesis.</text>
</comment>
<evidence type="ECO:0000313" key="11">
    <source>
        <dbReference type="Proteomes" id="UP000591735"/>
    </source>
</evidence>
<dbReference type="EC" id="2.1.1.197" evidence="3 8"/>
<gene>
    <name evidence="8" type="primary">bioC</name>
    <name evidence="10" type="ORF">HNR38_002578</name>
</gene>
<evidence type="ECO:0000256" key="6">
    <source>
        <dbReference type="ARBA" id="ARBA00022691"/>
    </source>
</evidence>
<keyword evidence="6 8" id="KW-0949">S-adenosyl-L-methionine</keyword>
<proteinExistence type="inferred from homology"/>
<comment type="catalytic activity">
    <reaction evidence="1 8">
        <text>malonyl-[ACP] + S-adenosyl-L-methionine = malonyl-[ACP] methyl ester + S-adenosyl-L-homocysteine</text>
        <dbReference type="Rhea" id="RHEA:17105"/>
        <dbReference type="Rhea" id="RHEA-COMP:9623"/>
        <dbReference type="Rhea" id="RHEA-COMP:9954"/>
        <dbReference type="ChEBI" id="CHEBI:57856"/>
        <dbReference type="ChEBI" id="CHEBI:59789"/>
        <dbReference type="ChEBI" id="CHEBI:78449"/>
        <dbReference type="ChEBI" id="CHEBI:78845"/>
        <dbReference type="EC" id="2.1.1.197"/>
    </reaction>
</comment>
<sequence>MGAFNEQAAGLSLGHGGDSTGSKQSIARGFGGASSTYEKAARLQRRMGWEMLDTLPEEWCPRHILDLGCGTGWFSRRLQAQYPQSQLTGVDLSEAMIARAVDADQGCARWLTADAEQLPLADNSVDLVFSNLMIQWSHHPARVLEECRRVLKPGGRLLLSTLLDGTLVELQWAWSQADPGRPHINRFAPEQDWRALGASVLPGATLETETIVLPYESPMALNRELQYLGAVFRGQQRRRSVTAPGRFRAMCRAYPAAEGGGCRASYVAGWTYWVKP</sequence>
<dbReference type="GO" id="GO:0032259">
    <property type="term" value="P:methylation"/>
    <property type="evidence" value="ECO:0007669"/>
    <property type="project" value="UniProtKB-KW"/>
</dbReference>
<dbReference type="NCBIfam" id="TIGR02072">
    <property type="entry name" value="BioC"/>
    <property type="match status" value="1"/>
</dbReference>
<reference evidence="10 11" key="1">
    <citation type="submission" date="2020-08" db="EMBL/GenBank/DDBJ databases">
        <title>Genomic Encyclopedia of Type Strains, Phase IV (KMG-IV): sequencing the most valuable type-strain genomes for metagenomic binning, comparative biology and taxonomic classification.</title>
        <authorList>
            <person name="Goeker M."/>
        </authorList>
    </citation>
    <scope>NUCLEOTIDE SEQUENCE [LARGE SCALE GENOMIC DNA]</scope>
    <source>
        <strain evidence="10 11">DSM 22359</strain>
    </source>
</reference>
<dbReference type="AlphaFoldDB" id="A0A840UD04"/>
<dbReference type="HAMAP" id="MF_00835">
    <property type="entry name" value="BioC"/>
    <property type="match status" value="1"/>
</dbReference>
<dbReference type="Pfam" id="PF08241">
    <property type="entry name" value="Methyltransf_11"/>
    <property type="match status" value="1"/>
</dbReference>
<accession>A0A840UD04</accession>
<evidence type="ECO:0000256" key="8">
    <source>
        <dbReference type="HAMAP-Rule" id="MF_00835"/>
    </source>
</evidence>
<dbReference type="GO" id="GO:0009102">
    <property type="term" value="P:biotin biosynthetic process"/>
    <property type="evidence" value="ECO:0007669"/>
    <property type="project" value="UniProtKB-UniRule"/>
</dbReference>
<keyword evidence="5 8" id="KW-0808">Transferase</keyword>
<evidence type="ECO:0000259" key="9">
    <source>
        <dbReference type="Pfam" id="PF08241"/>
    </source>
</evidence>
<comment type="function">
    <text evidence="8">Converts the free carboxyl group of a malonyl-thioester to its methyl ester by transfer of a methyl group from S-adenosyl-L-methionine (SAM). It allows to synthesize pimeloyl-ACP via the fatty acid synthetic pathway.</text>
</comment>
<dbReference type="SUPFAM" id="SSF53335">
    <property type="entry name" value="S-adenosyl-L-methionine-dependent methyltransferases"/>
    <property type="match status" value="1"/>
</dbReference>
<evidence type="ECO:0000256" key="2">
    <source>
        <dbReference type="ARBA" id="ARBA00004746"/>
    </source>
</evidence>
<dbReference type="GO" id="GO:0102130">
    <property type="term" value="F:malonyl-CoA methyltransferase activity"/>
    <property type="evidence" value="ECO:0007669"/>
    <property type="project" value="UniProtKB-EC"/>
</dbReference>
<dbReference type="InterPro" id="IPR013216">
    <property type="entry name" value="Methyltransf_11"/>
</dbReference>
<dbReference type="PANTHER" id="PTHR43591">
    <property type="entry name" value="METHYLTRANSFERASE"/>
    <property type="match status" value="1"/>
</dbReference>
<feature type="domain" description="Methyltransferase type 11" evidence="9">
    <location>
        <begin position="65"/>
        <end position="158"/>
    </location>
</feature>
<evidence type="ECO:0000256" key="7">
    <source>
        <dbReference type="ARBA" id="ARBA00022756"/>
    </source>
</evidence>
<dbReference type="UniPathway" id="UPA00078"/>
<dbReference type="InterPro" id="IPR029063">
    <property type="entry name" value="SAM-dependent_MTases_sf"/>
</dbReference>
<evidence type="ECO:0000256" key="4">
    <source>
        <dbReference type="ARBA" id="ARBA00022603"/>
    </source>
</evidence>
<organism evidence="10 11">
    <name type="scientific">Marinobacter oulmenensis</name>
    <dbReference type="NCBI Taxonomy" id="643747"/>
    <lineage>
        <taxon>Bacteria</taxon>
        <taxon>Pseudomonadati</taxon>
        <taxon>Pseudomonadota</taxon>
        <taxon>Gammaproteobacteria</taxon>
        <taxon>Pseudomonadales</taxon>
        <taxon>Marinobacteraceae</taxon>
        <taxon>Marinobacter</taxon>
    </lineage>
</organism>
<dbReference type="InterPro" id="IPR011814">
    <property type="entry name" value="BioC"/>
</dbReference>
<comment type="caution">
    <text evidence="10">The sequence shown here is derived from an EMBL/GenBank/DDBJ whole genome shotgun (WGS) entry which is preliminary data.</text>
</comment>
<keyword evidence="11" id="KW-1185">Reference proteome</keyword>
<dbReference type="GO" id="GO:0010340">
    <property type="term" value="F:carboxyl-O-methyltransferase activity"/>
    <property type="evidence" value="ECO:0007669"/>
    <property type="project" value="UniProtKB-UniRule"/>
</dbReference>
<dbReference type="RefSeq" id="WP_183704842.1">
    <property type="nucleotide sequence ID" value="NZ_JACHFE010000006.1"/>
</dbReference>
<protein>
    <recommendedName>
        <fullName evidence="3 8">Malonyl-[acyl-carrier protein] O-methyltransferase</fullName>
        <shortName evidence="8">Malonyl-ACP O-methyltransferase</shortName>
        <ecNumber evidence="3 8">2.1.1.197</ecNumber>
    </recommendedName>
    <alternativeName>
        <fullName evidence="8">Biotin synthesis protein BioC</fullName>
    </alternativeName>
</protein>
<evidence type="ECO:0000313" key="10">
    <source>
        <dbReference type="EMBL" id="MBB5322083.1"/>
    </source>
</evidence>
<evidence type="ECO:0000256" key="1">
    <source>
        <dbReference type="ARBA" id="ARBA00000852"/>
    </source>
</evidence>
<comment type="similarity">
    <text evidence="8">Belongs to the methyltransferase superfamily.</text>
</comment>
<dbReference type="CDD" id="cd02440">
    <property type="entry name" value="AdoMet_MTases"/>
    <property type="match status" value="1"/>
</dbReference>
<name>A0A840UD04_9GAMM</name>
<dbReference type="GO" id="GO:0008757">
    <property type="term" value="F:S-adenosylmethionine-dependent methyltransferase activity"/>
    <property type="evidence" value="ECO:0007669"/>
    <property type="project" value="InterPro"/>
</dbReference>
<evidence type="ECO:0000256" key="3">
    <source>
        <dbReference type="ARBA" id="ARBA00012327"/>
    </source>
</evidence>
<keyword evidence="7 8" id="KW-0093">Biotin biosynthesis</keyword>
<dbReference type="Gene3D" id="3.40.50.150">
    <property type="entry name" value="Vaccinia Virus protein VP39"/>
    <property type="match status" value="1"/>
</dbReference>
<dbReference type="EMBL" id="JACHFE010000006">
    <property type="protein sequence ID" value="MBB5322083.1"/>
    <property type="molecule type" value="Genomic_DNA"/>
</dbReference>
<keyword evidence="4 8" id="KW-0489">Methyltransferase</keyword>
<evidence type="ECO:0000256" key="5">
    <source>
        <dbReference type="ARBA" id="ARBA00022679"/>
    </source>
</evidence>